<dbReference type="SUPFAM" id="SSF53335">
    <property type="entry name" value="S-adenosyl-L-methionine-dependent methyltransferases"/>
    <property type="match status" value="1"/>
</dbReference>
<feature type="binding site" evidence="6">
    <location>
        <position position="86"/>
    </location>
    <ligand>
        <name>S-adenosyl-L-methionine</name>
        <dbReference type="ChEBI" id="CHEBI:59789"/>
    </ligand>
</feature>
<dbReference type="Pfam" id="PF02527">
    <property type="entry name" value="GidB"/>
    <property type="match status" value="1"/>
</dbReference>
<dbReference type="PANTHER" id="PTHR31760:SF0">
    <property type="entry name" value="S-ADENOSYL-L-METHIONINE-DEPENDENT METHYLTRANSFERASES SUPERFAMILY PROTEIN"/>
    <property type="match status" value="1"/>
</dbReference>
<dbReference type="Proteomes" id="UP000027647">
    <property type="component" value="Unassembled WGS sequence"/>
</dbReference>
<dbReference type="GO" id="GO:0005829">
    <property type="term" value="C:cytosol"/>
    <property type="evidence" value="ECO:0007669"/>
    <property type="project" value="TreeGrafter"/>
</dbReference>
<dbReference type="Gene3D" id="3.40.50.150">
    <property type="entry name" value="Vaccinia Virus protein VP39"/>
    <property type="match status" value="1"/>
</dbReference>
<feature type="binding site" evidence="6">
    <location>
        <position position="91"/>
    </location>
    <ligand>
        <name>S-adenosyl-L-methionine</name>
        <dbReference type="ChEBI" id="CHEBI:59789"/>
    </ligand>
</feature>
<dbReference type="PANTHER" id="PTHR31760">
    <property type="entry name" value="S-ADENOSYL-L-METHIONINE-DEPENDENT METHYLTRANSFERASES SUPERFAMILY PROTEIN"/>
    <property type="match status" value="1"/>
</dbReference>
<keyword evidence="8" id="KW-1185">Reference proteome</keyword>
<evidence type="ECO:0000256" key="5">
    <source>
        <dbReference type="ARBA" id="ARBA00022691"/>
    </source>
</evidence>
<sequence>MSDRRLLTSETEARSYVESLASQEAWEGLNRYASLLLEENQRQNLISKPSEASLWLRHIADSAQLLEHAGLNAPSQNTDGPWLDLGSGPGLPGLIISILSPELPVVLVESRARRVEFLERCISEMGLNNCTVRGDRLERIDPFHAGIISARAFAPLEKLLSLSAPFSTKHTRYLLPKGRSAAHELKRVKAPIRKMFHVKHSLTDADAGIIVSK</sequence>
<comment type="catalytic activity">
    <reaction evidence="6">
        <text>guanosine(527) in 16S rRNA + S-adenosyl-L-methionine = N(7)-methylguanosine(527) in 16S rRNA + S-adenosyl-L-homocysteine</text>
        <dbReference type="Rhea" id="RHEA:42732"/>
        <dbReference type="Rhea" id="RHEA-COMP:10209"/>
        <dbReference type="Rhea" id="RHEA-COMP:10210"/>
        <dbReference type="ChEBI" id="CHEBI:57856"/>
        <dbReference type="ChEBI" id="CHEBI:59789"/>
        <dbReference type="ChEBI" id="CHEBI:74269"/>
        <dbReference type="ChEBI" id="CHEBI:74480"/>
        <dbReference type="EC" id="2.1.1.170"/>
    </reaction>
</comment>
<dbReference type="AlphaFoldDB" id="A0A074M482"/>
<dbReference type="NCBIfam" id="TIGR00138">
    <property type="entry name" value="rsmG_gidB"/>
    <property type="match status" value="1"/>
</dbReference>
<dbReference type="STRING" id="1044.EH31_12510"/>
<dbReference type="EMBL" id="JMIW01000005">
    <property type="protein sequence ID" value="KEO89461.1"/>
    <property type="molecule type" value="Genomic_DNA"/>
</dbReference>
<keyword evidence="2 6" id="KW-0698">rRNA processing</keyword>
<comment type="caution">
    <text evidence="7">The sequence shown here is derived from an EMBL/GenBank/DDBJ whole genome shotgun (WGS) entry which is preliminary data.</text>
</comment>
<dbReference type="EC" id="2.1.1.170" evidence="6"/>
<reference evidence="7 8" key="1">
    <citation type="submission" date="2014-04" db="EMBL/GenBank/DDBJ databases">
        <title>A comprehensive comparison of genomes of Erythrobacter spp. strains.</title>
        <authorList>
            <person name="Zheng Q."/>
        </authorList>
    </citation>
    <scope>NUCLEOTIDE SEQUENCE [LARGE SCALE GENOMIC DNA]</scope>
    <source>
        <strain evidence="7 8">DSM 6997</strain>
    </source>
</reference>
<evidence type="ECO:0000256" key="6">
    <source>
        <dbReference type="HAMAP-Rule" id="MF_00074"/>
    </source>
</evidence>
<dbReference type="InterPro" id="IPR003682">
    <property type="entry name" value="rRNA_ssu_MeTfrase_G"/>
</dbReference>
<keyword evidence="4 6" id="KW-0808">Transferase</keyword>
<keyword evidence="5 6" id="KW-0949">S-adenosyl-L-methionine</keyword>
<dbReference type="GO" id="GO:0070043">
    <property type="term" value="F:rRNA (guanine-N7-)-methyltransferase activity"/>
    <property type="evidence" value="ECO:0007669"/>
    <property type="project" value="UniProtKB-UniRule"/>
</dbReference>
<comment type="subcellular location">
    <subcellularLocation>
        <location evidence="6">Cytoplasm</location>
    </subcellularLocation>
</comment>
<dbReference type="eggNOG" id="COG0357">
    <property type="taxonomic scope" value="Bacteria"/>
</dbReference>
<dbReference type="HAMAP" id="MF_00074">
    <property type="entry name" value="16SrRNA_methyltr_G"/>
    <property type="match status" value="1"/>
</dbReference>
<comment type="function">
    <text evidence="6">Specifically methylates the N7 position of guanine in position 527 of 16S rRNA.</text>
</comment>
<organism evidence="7 8">
    <name type="scientific">Erythrobacter longus</name>
    <dbReference type="NCBI Taxonomy" id="1044"/>
    <lineage>
        <taxon>Bacteria</taxon>
        <taxon>Pseudomonadati</taxon>
        <taxon>Pseudomonadota</taxon>
        <taxon>Alphaproteobacteria</taxon>
        <taxon>Sphingomonadales</taxon>
        <taxon>Erythrobacteraceae</taxon>
        <taxon>Erythrobacter/Porphyrobacter group</taxon>
        <taxon>Erythrobacter</taxon>
    </lineage>
</organism>
<keyword evidence="3 6" id="KW-0489">Methyltransferase</keyword>
<dbReference type="OrthoDB" id="9808773at2"/>
<keyword evidence="1 6" id="KW-0963">Cytoplasm</keyword>
<evidence type="ECO:0000256" key="3">
    <source>
        <dbReference type="ARBA" id="ARBA00022603"/>
    </source>
</evidence>
<protein>
    <recommendedName>
        <fullName evidence="6">Ribosomal RNA small subunit methyltransferase G</fullName>
        <ecNumber evidence="6">2.1.1.170</ecNumber>
    </recommendedName>
    <alternativeName>
        <fullName evidence="6">16S rRNA 7-methylguanosine methyltransferase</fullName>
        <shortName evidence="6">16S rRNA m7G methyltransferase</shortName>
    </alternativeName>
</protein>
<feature type="binding site" evidence="6">
    <location>
        <position position="151"/>
    </location>
    <ligand>
        <name>S-adenosyl-L-methionine</name>
        <dbReference type="ChEBI" id="CHEBI:59789"/>
    </ligand>
</feature>
<feature type="binding site" evidence="6">
    <location>
        <begin position="137"/>
        <end position="138"/>
    </location>
    <ligand>
        <name>S-adenosyl-L-methionine</name>
        <dbReference type="ChEBI" id="CHEBI:59789"/>
    </ligand>
</feature>
<name>A0A074M482_ERYLO</name>
<dbReference type="InterPro" id="IPR029063">
    <property type="entry name" value="SAM-dependent_MTases_sf"/>
</dbReference>
<evidence type="ECO:0000256" key="4">
    <source>
        <dbReference type="ARBA" id="ARBA00022679"/>
    </source>
</evidence>
<dbReference type="RefSeq" id="WP_034960600.1">
    <property type="nucleotide sequence ID" value="NZ_JMIW01000005.1"/>
</dbReference>
<proteinExistence type="inferred from homology"/>
<evidence type="ECO:0000313" key="8">
    <source>
        <dbReference type="Proteomes" id="UP000027647"/>
    </source>
</evidence>
<evidence type="ECO:0000313" key="7">
    <source>
        <dbReference type="EMBL" id="KEO89461.1"/>
    </source>
</evidence>
<evidence type="ECO:0000256" key="1">
    <source>
        <dbReference type="ARBA" id="ARBA00022490"/>
    </source>
</evidence>
<gene>
    <name evidence="6" type="primary">rsmG</name>
    <name evidence="7" type="ORF">EH31_12510</name>
</gene>
<comment type="similarity">
    <text evidence="6">Belongs to the methyltransferase superfamily. RNA methyltransferase RsmG family.</text>
</comment>
<evidence type="ECO:0000256" key="2">
    <source>
        <dbReference type="ARBA" id="ARBA00022552"/>
    </source>
</evidence>
<accession>A0A074M482</accession>
<comment type="caution">
    <text evidence="6">Lacks conserved residue(s) required for the propagation of feature annotation.</text>
</comment>